<evidence type="ECO:0000313" key="1">
    <source>
        <dbReference type="Proteomes" id="UP000887576"/>
    </source>
</evidence>
<sequence>MQVLPSEVQSGYLLTEIHSSPSEYAFNAEPSYLRVPVQTHSEYQLPTLNPWKTATSSSAYHYVSPAELKPNIDASRSIFGNPLSLSALKERLNSLESGIYRPAIVDGTLYFVASETATVTARATLSESDLKQETKTAVEKCSEDVVKTGRFPQSPTVSKSDVKSEVKLSLKQLRKLLGKELFNTVLKRYRKATGENHFDGTHDDESSLIGSTAREPSIRSSSSVDTAHSFGVFDSCYSTRTAVDPEDDVHTGKQLRTSNSSTSISTHSFGVFDSCYSTKTAVDPEDDIHTGKQLRTANSSTSISSNQRTQIDTNAFKYWDNEMKEKYGKQNSELSLVTAMDSDISMASSASTHADDDLAKNEWDKEMERKYNSTKIEKLEPNQERSTTEVGSGLIFGQTPTSFDQRASFSGRYLGDAVDANRFASLDGDVNTAKQNSKTNLDGN</sequence>
<accession>A0AC34RHY2</accession>
<proteinExistence type="predicted"/>
<reference evidence="2" key="1">
    <citation type="submission" date="2022-11" db="UniProtKB">
        <authorList>
            <consortium name="WormBaseParasite"/>
        </authorList>
    </citation>
    <scope>IDENTIFICATION</scope>
</reference>
<dbReference type="Proteomes" id="UP000887576">
    <property type="component" value="Unplaced"/>
</dbReference>
<organism evidence="1 2">
    <name type="scientific">Panagrolaimus sp. JU765</name>
    <dbReference type="NCBI Taxonomy" id="591449"/>
    <lineage>
        <taxon>Eukaryota</taxon>
        <taxon>Metazoa</taxon>
        <taxon>Ecdysozoa</taxon>
        <taxon>Nematoda</taxon>
        <taxon>Chromadorea</taxon>
        <taxon>Rhabditida</taxon>
        <taxon>Tylenchina</taxon>
        <taxon>Panagrolaimomorpha</taxon>
        <taxon>Panagrolaimoidea</taxon>
        <taxon>Panagrolaimidae</taxon>
        <taxon>Panagrolaimus</taxon>
    </lineage>
</organism>
<dbReference type="WBParaSite" id="JU765_v2.g6877.t1">
    <property type="protein sequence ID" value="JU765_v2.g6877.t1"/>
    <property type="gene ID" value="JU765_v2.g6877"/>
</dbReference>
<name>A0AC34RHY2_9BILA</name>
<protein>
    <submittedName>
        <fullName evidence="2">Uncharacterized protein</fullName>
    </submittedName>
</protein>
<evidence type="ECO:0000313" key="2">
    <source>
        <dbReference type="WBParaSite" id="JU765_v2.g6877.t1"/>
    </source>
</evidence>